<dbReference type="FunFam" id="3.40.50.720:FF:000365">
    <property type="entry name" value="Glycerol-3-phosphate dehydrogenase [NAD(+)]"/>
    <property type="match status" value="1"/>
</dbReference>
<dbReference type="PIRSF" id="PIRSF000114">
    <property type="entry name" value="Glycerol-3-P_dh"/>
    <property type="match status" value="1"/>
</dbReference>
<keyword evidence="13" id="KW-1185">Reference proteome</keyword>
<dbReference type="GO" id="GO:0005975">
    <property type="term" value="P:carbohydrate metabolic process"/>
    <property type="evidence" value="ECO:0007669"/>
    <property type="project" value="InterPro"/>
</dbReference>
<evidence type="ECO:0000256" key="1">
    <source>
        <dbReference type="ARBA" id="ARBA00011009"/>
    </source>
</evidence>
<dbReference type="Proteomes" id="UP000005408">
    <property type="component" value="Unassembled WGS sequence"/>
</dbReference>
<dbReference type="AlphaFoldDB" id="A0A8W8N2N2"/>
<dbReference type="InterPro" id="IPR008927">
    <property type="entry name" value="6-PGluconate_DH-like_C_sf"/>
</dbReference>
<dbReference type="InterPro" id="IPR017751">
    <property type="entry name" value="G3P_DH_NAD-dep_euk"/>
</dbReference>
<evidence type="ECO:0000256" key="5">
    <source>
        <dbReference type="PIRSR" id="PIRSR000114-1"/>
    </source>
</evidence>
<evidence type="ECO:0000313" key="13">
    <source>
        <dbReference type="Proteomes" id="UP000005408"/>
    </source>
</evidence>
<feature type="binding site" evidence="7">
    <location>
        <begin position="30"/>
        <end position="35"/>
    </location>
    <ligand>
        <name>NAD(+)</name>
        <dbReference type="ChEBI" id="CHEBI:57540"/>
    </ligand>
</feature>
<dbReference type="GO" id="GO:0051287">
    <property type="term" value="F:NAD binding"/>
    <property type="evidence" value="ECO:0007669"/>
    <property type="project" value="UniProtKB-UniRule"/>
</dbReference>
<reference evidence="12" key="1">
    <citation type="submission" date="2022-08" db="UniProtKB">
        <authorList>
            <consortium name="EnsemblMetazoa"/>
        </authorList>
    </citation>
    <scope>IDENTIFICATION</scope>
    <source>
        <strain evidence="12">05x7-T-G4-1.051#20</strain>
    </source>
</reference>
<feature type="active site" description="Proton acceptor" evidence="5">
    <location>
        <position position="226"/>
    </location>
</feature>
<evidence type="ECO:0000259" key="10">
    <source>
        <dbReference type="Pfam" id="PF01210"/>
    </source>
</evidence>
<dbReference type="InterPro" id="IPR011128">
    <property type="entry name" value="G3P_DH_NAD-dep_N"/>
</dbReference>
<evidence type="ECO:0000256" key="2">
    <source>
        <dbReference type="ARBA" id="ARBA00023002"/>
    </source>
</evidence>
<dbReference type="EC" id="1.1.1.8" evidence="9"/>
<feature type="domain" description="Glycerol-3-phosphate dehydrogenase NAD-dependent N-terminal" evidence="10">
    <location>
        <begin position="26"/>
        <end position="195"/>
    </location>
</feature>
<feature type="binding site" evidence="7">
    <location>
        <position position="290"/>
    </location>
    <ligand>
        <name>NAD(+)</name>
        <dbReference type="ChEBI" id="CHEBI:57540"/>
    </ligand>
</feature>
<proteinExistence type="inferred from homology"/>
<feature type="binding site" evidence="6">
    <location>
        <position position="141"/>
    </location>
    <ligand>
        <name>substrate</name>
    </ligand>
</feature>
<dbReference type="InterPro" id="IPR036291">
    <property type="entry name" value="NAD(P)-bd_dom_sf"/>
</dbReference>
<dbReference type="GO" id="GO:0141152">
    <property type="term" value="F:glycerol-3-phosphate dehydrogenase (NAD+) activity"/>
    <property type="evidence" value="ECO:0007669"/>
    <property type="project" value="UniProtKB-UniRule"/>
</dbReference>
<evidence type="ECO:0000313" key="12">
    <source>
        <dbReference type="EnsemblMetazoa" id="G3709.7:cds"/>
    </source>
</evidence>
<evidence type="ECO:0000259" key="11">
    <source>
        <dbReference type="Pfam" id="PF07479"/>
    </source>
</evidence>
<dbReference type="OMA" id="AQEQFCE"/>
<feature type="binding site" evidence="7">
    <location>
        <position position="175"/>
    </location>
    <ligand>
        <name>NAD(+)</name>
        <dbReference type="ChEBI" id="CHEBI:57540"/>
    </ligand>
</feature>
<sequence length="370" mass="41063">MSENFKAPNTHGCYSDLETDMERKTVSIVGSGNWGSAIAKILGKNVVERKEKFNPEVKMYMYEEMIDGRKLTEIVNTEHENIKYLPGIKLPENVVAVPDLLEATREADILVFVLPHQYVHKICSTLKNNIKQGTVAVSLIKGFSIHEDGVIIPMSKVIGEDLGIPCAALSGANLATEVAQEQFCESTIGCEDDQMGQLLKELFETPYFRVAVVSDRQTVEACGALKNIVGIGAGIVDGLGFGDNTKAAVIRLGLMEMIKATEMFIPEMKVTTFFESCGIADLVTTCHGGRNRLLGESVIKSDKTIKQLEKELMKGQSFQGPLIAREIYTMLEKKNMTDKFPLFTAIHKICIREMDPKEFISCLRNHPEHL</sequence>
<feature type="binding site" evidence="6">
    <location>
        <begin position="290"/>
        <end position="291"/>
    </location>
    <ligand>
        <name>substrate</name>
    </ligand>
</feature>
<dbReference type="FunFam" id="1.10.1040.10:FF:000004">
    <property type="entry name" value="Glycerol-3-phosphate dehydrogenase [NAD(+)]"/>
    <property type="match status" value="1"/>
</dbReference>
<dbReference type="InterPro" id="IPR013328">
    <property type="entry name" value="6PGD_dom2"/>
</dbReference>
<accession>A0A8W8N2N2</accession>
<dbReference type="Pfam" id="PF01210">
    <property type="entry name" value="NAD_Gly3P_dh_N"/>
    <property type="match status" value="1"/>
</dbReference>
<dbReference type="PRINTS" id="PR00077">
    <property type="entry name" value="GPDHDRGNASE"/>
</dbReference>
<dbReference type="InterPro" id="IPR006109">
    <property type="entry name" value="G3P_DH_NAD-dep_C"/>
</dbReference>
<comment type="similarity">
    <text evidence="1 8">Belongs to the NAD-dependent glycerol-3-phosphate dehydrogenase family.</text>
</comment>
<keyword evidence="2 8" id="KW-0560">Oxidoreductase</keyword>
<feature type="domain" description="Glycerol-3-phosphate dehydrogenase NAD-dependent C-terminal" evidence="11">
    <location>
        <begin position="215"/>
        <end position="360"/>
    </location>
</feature>
<dbReference type="PROSITE" id="PS00957">
    <property type="entry name" value="NAD_G3PDH"/>
    <property type="match status" value="1"/>
</dbReference>
<evidence type="ECO:0000256" key="6">
    <source>
        <dbReference type="PIRSR" id="PIRSR000114-2"/>
    </source>
</evidence>
<dbReference type="PANTHER" id="PTHR11728:SF8">
    <property type="entry name" value="GLYCEROL-3-PHOSPHATE DEHYDROGENASE [NAD(+)]-RELATED"/>
    <property type="match status" value="1"/>
</dbReference>
<protein>
    <recommendedName>
        <fullName evidence="9">Glycerol-3-phosphate dehydrogenase [NAD(+)]</fullName>
        <ecNumber evidence="9">1.1.1.8</ecNumber>
    </recommendedName>
</protein>
<dbReference type="GO" id="GO:0046168">
    <property type="term" value="P:glycerol-3-phosphate catabolic process"/>
    <property type="evidence" value="ECO:0007669"/>
    <property type="project" value="UniProtKB-UniRule"/>
</dbReference>
<dbReference type="Gene3D" id="3.40.50.720">
    <property type="entry name" value="NAD(P)-binding Rossmann-like Domain"/>
    <property type="match status" value="1"/>
</dbReference>
<comment type="catalytic activity">
    <reaction evidence="4 9">
        <text>sn-glycerol 3-phosphate + NAD(+) = dihydroxyacetone phosphate + NADH + H(+)</text>
        <dbReference type="Rhea" id="RHEA:11092"/>
        <dbReference type="ChEBI" id="CHEBI:15378"/>
        <dbReference type="ChEBI" id="CHEBI:57540"/>
        <dbReference type="ChEBI" id="CHEBI:57597"/>
        <dbReference type="ChEBI" id="CHEBI:57642"/>
        <dbReference type="ChEBI" id="CHEBI:57945"/>
        <dbReference type="EC" id="1.1.1.8"/>
    </reaction>
</comment>
<feature type="binding site" evidence="7">
    <location>
        <position position="319"/>
    </location>
    <ligand>
        <name>NAD(+)</name>
        <dbReference type="ChEBI" id="CHEBI:57540"/>
    </ligand>
</feature>
<name>A0A8W8N2N2_MAGGI</name>
<dbReference type="GO" id="GO:0005829">
    <property type="term" value="C:cytosol"/>
    <property type="evidence" value="ECO:0007669"/>
    <property type="project" value="TreeGrafter"/>
</dbReference>
<evidence type="ECO:0000256" key="8">
    <source>
        <dbReference type="RuleBase" id="RU000437"/>
    </source>
</evidence>
<evidence type="ECO:0000256" key="9">
    <source>
        <dbReference type="RuleBase" id="RU361243"/>
    </source>
</evidence>
<dbReference type="SUPFAM" id="SSF51735">
    <property type="entry name" value="NAD(P)-binding Rossmann-fold domains"/>
    <property type="match status" value="1"/>
</dbReference>
<evidence type="ECO:0000256" key="3">
    <source>
        <dbReference type="ARBA" id="ARBA00023027"/>
    </source>
</evidence>
<dbReference type="GO" id="GO:0042803">
    <property type="term" value="F:protein homodimerization activity"/>
    <property type="evidence" value="ECO:0007669"/>
    <property type="project" value="InterPro"/>
</dbReference>
<dbReference type="Pfam" id="PF07479">
    <property type="entry name" value="NAD_Gly3P_dh_C"/>
    <property type="match status" value="1"/>
</dbReference>
<dbReference type="SUPFAM" id="SSF48179">
    <property type="entry name" value="6-phosphogluconate dehydrogenase C-terminal domain-like"/>
    <property type="match status" value="1"/>
</dbReference>
<dbReference type="InterPro" id="IPR006168">
    <property type="entry name" value="G3P_DH_NAD-dep"/>
</dbReference>
<evidence type="ECO:0000256" key="4">
    <source>
        <dbReference type="ARBA" id="ARBA00048683"/>
    </source>
</evidence>
<dbReference type="Gene3D" id="1.10.1040.10">
    <property type="entry name" value="N-(1-d-carboxylethyl)-l-norvaline Dehydrogenase, domain 2"/>
    <property type="match status" value="1"/>
</dbReference>
<dbReference type="NCBIfam" id="TIGR03376">
    <property type="entry name" value="glycerol3P_DH"/>
    <property type="match status" value="1"/>
</dbReference>
<dbReference type="PANTHER" id="PTHR11728">
    <property type="entry name" value="GLYCEROL-3-PHOSPHATE DEHYDROGENASE"/>
    <property type="match status" value="1"/>
</dbReference>
<dbReference type="EnsemblMetazoa" id="G3709.7">
    <property type="protein sequence ID" value="G3709.7:cds"/>
    <property type="gene ID" value="G3709"/>
</dbReference>
<evidence type="ECO:0000256" key="7">
    <source>
        <dbReference type="PIRSR" id="PIRSR000114-3"/>
    </source>
</evidence>
<organism evidence="12 13">
    <name type="scientific">Magallana gigas</name>
    <name type="common">Pacific oyster</name>
    <name type="synonym">Crassostrea gigas</name>
    <dbReference type="NCBI Taxonomy" id="29159"/>
    <lineage>
        <taxon>Eukaryota</taxon>
        <taxon>Metazoa</taxon>
        <taxon>Spiralia</taxon>
        <taxon>Lophotrochozoa</taxon>
        <taxon>Mollusca</taxon>
        <taxon>Bivalvia</taxon>
        <taxon>Autobranchia</taxon>
        <taxon>Pteriomorphia</taxon>
        <taxon>Ostreida</taxon>
        <taxon>Ostreoidea</taxon>
        <taxon>Ostreidae</taxon>
        <taxon>Magallana</taxon>
    </lineage>
</organism>
<keyword evidence="3 7" id="KW-0520">NAD</keyword>
<dbReference type="OrthoDB" id="10263760at2759"/>